<keyword evidence="6" id="KW-0732">Signal</keyword>
<evidence type="ECO:0000256" key="1">
    <source>
        <dbReference type="ARBA" id="ARBA00002053"/>
    </source>
</evidence>
<dbReference type="InterPro" id="IPR003172">
    <property type="entry name" value="ML_dom"/>
</dbReference>
<feature type="region of interest" description="Disordered" evidence="8">
    <location>
        <begin position="1"/>
        <end position="24"/>
    </location>
</feature>
<evidence type="ECO:0000256" key="6">
    <source>
        <dbReference type="ARBA" id="ARBA00022729"/>
    </source>
</evidence>
<accession>A0ABY8EL90</accession>
<evidence type="ECO:0000256" key="2">
    <source>
        <dbReference type="ARBA" id="ARBA00006370"/>
    </source>
</evidence>
<dbReference type="EMBL" id="CP046234">
    <property type="protein sequence ID" value="WFD45654.1"/>
    <property type="molecule type" value="Genomic_DNA"/>
</dbReference>
<protein>
    <recommendedName>
        <fullName evidence="4">Phosphatidylglycerol/phosphatidylinositol transfer protein</fullName>
    </recommendedName>
</protein>
<dbReference type="Gene3D" id="2.70.220.10">
    <property type="entry name" value="Ganglioside GM2 activator"/>
    <property type="match status" value="2"/>
</dbReference>
<keyword evidence="11" id="KW-1185">Reference proteome</keyword>
<dbReference type="Proteomes" id="UP000818624">
    <property type="component" value="Chromosome 1"/>
</dbReference>
<dbReference type="PANTHER" id="PTHR11306">
    <property type="entry name" value="NIEMANN PICK TYPE C2 PROTEIN NPC2-RELATED"/>
    <property type="match status" value="1"/>
</dbReference>
<reference evidence="10 11" key="1">
    <citation type="journal article" date="2020" name="Elife">
        <title>Loss of centromere function drives karyotype evolution in closely related Malassezia species.</title>
        <authorList>
            <person name="Sankaranarayanan S.R."/>
            <person name="Ianiri G."/>
            <person name="Coelho M.A."/>
            <person name="Reza M.H."/>
            <person name="Thimmappa B.C."/>
            <person name="Ganguly P."/>
            <person name="Vadnala R.N."/>
            <person name="Sun S."/>
            <person name="Siddharthan R."/>
            <person name="Tellgren-Roth C."/>
            <person name="Dawson T.L."/>
            <person name="Heitman J."/>
            <person name="Sanyal K."/>
        </authorList>
    </citation>
    <scope>NUCLEOTIDE SEQUENCE [LARGE SCALE GENOMIC DNA]</scope>
    <source>
        <strain evidence="10">CBS14141</strain>
    </source>
</reference>
<dbReference type="SMART" id="SM00737">
    <property type="entry name" value="ML"/>
    <property type="match status" value="1"/>
</dbReference>
<evidence type="ECO:0000313" key="11">
    <source>
        <dbReference type="Proteomes" id="UP000818624"/>
    </source>
</evidence>
<evidence type="ECO:0000256" key="5">
    <source>
        <dbReference type="ARBA" id="ARBA00022448"/>
    </source>
</evidence>
<evidence type="ECO:0000256" key="7">
    <source>
        <dbReference type="ARBA" id="ARBA00023055"/>
    </source>
</evidence>
<feature type="domain" description="MD-2-related lipid-recognition" evidence="9">
    <location>
        <begin position="30"/>
        <end position="152"/>
    </location>
</feature>
<dbReference type="InterPro" id="IPR014756">
    <property type="entry name" value="Ig_E-set"/>
</dbReference>
<dbReference type="InterPro" id="IPR036846">
    <property type="entry name" value="GM2-AP_sf"/>
</dbReference>
<organism evidence="10 11">
    <name type="scientific">Malassezia furfur</name>
    <name type="common">Pityriasis versicolor infection agent</name>
    <name type="synonym">Pityrosporum furfur</name>
    <dbReference type="NCBI Taxonomy" id="55194"/>
    <lineage>
        <taxon>Eukaryota</taxon>
        <taxon>Fungi</taxon>
        <taxon>Dikarya</taxon>
        <taxon>Basidiomycota</taxon>
        <taxon>Ustilaginomycotina</taxon>
        <taxon>Malasseziomycetes</taxon>
        <taxon>Malasseziales</taxon>
        <taxon>Malasseziaceae</taxon>
        <taxon>Malassezia</taxon>
    </lineage>
</organism>
<gene>
    <name evidence="10" type="ORF">GLX27_000276</name>
</gene>
<comment type="subunit">
    <text evidence="3">Monomer.</text>
</comment>
<sequence>MVDEARTHGIPLDSELRPTSAEAQGGSFSWTQCGGDNFAVRVESIELTPEAPERGRNLTVHGKGTLSRRADFGSFIDVSVRVGFLRIFSQRVDICRALRENDVEVQCPAEPGHYDVVHTVELPLQIPPAKYSVHIDGKNHEGWPLACMDMTVSFSMFQRARSWLGW</sequence>
<dbReference type="InterPro" id="IPR039670">
    <property type="entry name" value="NPC2-like"/>
</dbReference>
<name>A0ABY8EL90_MALFU</name>
<comment type="similarity">
    <text evidence="2">Belongs to the NPC2 family.</text>
</comment>
<dbReference type="Pfam" id="PF02221">
    <property type="entry name" value="E1_DerP2_DerF2"/>
    <property type="match status" value="1"/>
</dbReference>
<evidence type="ECO:0000259" key="9">
    <source>
        <dbReference type="SMART" id="SM00737"/>
    </source>
</evidence>
<evidence type="ECO:0000256" key="8">
    <source>
        <dbReference type="SAM" id="MobiDB-lite"/>
    </source>
</evidence>
<comment type="function">
    <text evidence="1">Catalyzes the intermembrane transfer of phosphatidylglycerol and phosphatidylinositol.</text>
</comment>
<keyword evidence="7" id="KW-0445">Lipid transport</keyword>
<dbReference type="SUPFAM" id="SSF81296">
    <property type="entry name" value="E set domains"/>
    <property type="match status" value="1"/>
</dbReference>
<evidence type="ECO:0000313" key="10">
    <source>
        <dbReference type="EMBL" id="WFD45654.1"/>
    </source>
</evidence>
<dbReference type="PANTHER" id="PTHR11306:SF0">
    <property type="entry name" value="PHOSPHATIDYLGLYCEROL_PHOSPHATIDYLINOSITOL TRANSFER PROTEIN"/>
    <property type="match status" value="1"/>
</dbReference>
<evidence type="ECO:0000256" key="4">
    <source>
        <dbReference type="ARBA" id="ARBA00016056"/>
    </source>
</evidence>
<evidence type="ECO:0000256" key="3">
    <source>
        <dbReference type="ARBA" id="ARBA00011245"/>
    </source>
</evidence>
<keyword evidence="5" id="KW-0813">Transport</keyword>
<proteinExistence type="inferred from homology"/>